<dbReference type="InterPro" id="IPR052936">
    <property type="entry name" value="Jasmonate_Hydroxylase-like"/>
</dbReference>
<proteinExistence type="predicted"/>
<gene>
    <name evidence="1" type="ORF">V5J35_000531</name>
</gene>
<comment type="caution">
    <text evidence="1">The sequence shown here is derived from an EMBL/GenBank/DDBJ whole genome shotgun (WGS) entry which is preliminary data.</text>
</comment>
<dbReference type="EMBL" id="JBEWTB010000002">
    <property type="protein sequence ID" value="MET4755339.1"/>
    <property type="molecule type" value="Genomic_DNA"/>
</dbReference>
<evidence type="ECO:0000313" key="2">
    <source>
        <dbReference type="Proteomes" id="UP001549366"/>
    </source>
</evidence>
<keyword evidence="1" id="KW-0503">Monooxygenase</keyword>
<dbReference type="InterPro" id="IPR011008">
    <property type="entry name" value="Dimeric_a/b-barrel"/>
</dbReference>
<dbReference type="RefSeq" id="WP_354009775.1">
    <property type="nucleotide sequence ID" value="NZ_JBEWTA010000001.1"/>
</dbReference>
<protein>
    <submittedName>
        <fullName evidence="1">Heme-degrading monooxygenase HmoA</fullName>
    </submittedName>
</protein>
<dbReference type="GO" id="GO:0004497">
    <property type="term" value="F:monooxygenase activity"/>
    <property type="evidence" value="ECO:0007669"/>
    <property type="project" value="UniProtKB-KW"/>
</dbReference>
<dbReference type="Gene3D" id="3.30.70.100">
    <property type="match status" value="1"/>
</dbReference>
<name>A0ABV2SE05_9GAMM</name>
<organism evidence="1 2">
    <name type="scientific">Endozoicomonas lisbonensis</name>
    <dbReference type="NCBI Taxonomy" id="3120522"/>
    <lineage>
        <taxon>Bacteria</taxon>
        <taxon>Pseudomonadati</taxon>
        <taxon>Pseudomonadota</taxon>
        <taxon>Gammaproteobacteria</taxon>
        <taxon>Oceanospirillales</taxon>
        <taxon>Endozoicomonadaceae</taxon>
        <taxon>Endozoicomonas</taxon>
    </lineage>
</organism>
<dbReference type="Proteomes" id="UP001549366">
    <property type="component" value="Unassembled WGS sequence"/>
</dbReference>
<dbReference type="PANTHER" id="PTHR37811">
    <property type="entry name" value="BLL5343 PROTEIN"/>
    <property type="match status" value="1"/>
</dbReference>
<keyword evidence="2" id="KW-1185">Reference proteome</keyword>
<sequence>MYAVIFKASVEQFDEEYFAMAERLRKLAFEHYGCQGFDSFTEGSSEVAISYWPSLEQIQAWKSDPVHLAAQKAGQGQWYSSYQVQIVEVLREYDFAATTGR</sequence>
<dbReference type="PANTHER" id="PTHR37811:SF2">
    <property type="entry name" value="ABM DOMAIN-CONTAINING PROTEIN"/>
    <property type="match status" value="1"/>
</dbReference>
<accession>A0ABV2SE05</accession>
<reference evidence="1 2" key="1">
    <citation type="submission" date="2024-06" db="EMBL/GenBank/DDBJ databases">
        <title>Genomic Encyclopedia of Type Strains, Phase V (KMG-V): Genome sequencing to study the core and pangenomes of soil and plant-associated prokaryotes.</title>
        <authorList>
            <person name="Whitman W."/>
        </authorList>
    </citation>
    <scope>NUCLEOTIDE SEQUENCE [LARGE SCALE GENOMIC DNA]</scope>
    <source>
        <strain evidence="1 2">NE40</strain>
    </source>
</reference>
<evidence type="ECO:0000313" key="1">
    <source>
        <dbReference type="EMBL" id="MET4755339.1"/>
    </source>
</evidence>
<keyword evidence="1" id="KW-0560">Oxidoreductase</keyword>
<dbReference type="SUPFAM" id="SSF54909">
    <property type="entry name" value="Dimeric alpha+beta barrel"/>
    <property type="match status" value="1"/>
</dbReference>